<accession>A0A8K0VS38</accession>
<dbReference type="AlphaFoldDB" id="A0A8K0VS38"/>
<evidence type="ECO:0000313" key="4">
    <source>
        <dbReference type="Proteomes" id="UP000813461"/>
    </source>
</evidence>
<feature type="region of interest" description="Disordered" evidence="1">
    <location>
        <begin position="124"/>
        <end position="149"/>
    </location>
</feature>
<gene>
    <name evidence="3" type="ORF">FB567DRAFT_599457</name>
</gene>
<dbReference type="Gene3D" id="1.10.510.10">
    <property type="entry name" value="Transferase(Phosphotransferase) domain 1"/>
    <property type="match status" value="1"/>
</dbReference>
<dbReference type="OrthoDB" id="4062651at2759"/>
<organism evidence="3 4">
    <name type="scientific">Paraphoma chrysanthemicola</name>
    <dbReference type="NCBI Taxonomy" id="798071"/>
    <lineage>
        <taxon>Eukaryota</taxon>
        <taxon>Fungi</taxon>
        <taxon>Dikarya</taxon>
        <taxon>Ascomycota</taxon>
        <taxon>Pezizomycotina</taxon>
        <taxon>Dothideomycetes</taxon>
        <taxon>Pleosporomycetidae</taxon>
        <taxon>Pleosporales</taxon>
        <taxon>Pleosporineae</taxon>
        <taxon>Phaeosphaeriaceae</taxon>
        <taxon>Paraphoma</taxon>
    </lineage>
</organism>
<dbReference type="InterPro" id="IPR011009">
    <property type="entry name" value="Kinase-like_dom_sf"/>
</dbReference>
<feature type="compositionally biased region" description="Basic and acidic residues" evidence="1">
    <location>
        <begin position="136"/>
        <end position="147"/>
    </location>
</feature>
<evidence type="ECO:0000259" key="2">
    <source>
        <dbReference type="PROSITE" id="PS50011"/>
    </source>
</evidence>
<dbReference type="GO" id="GO:0005524">
    <property type="term" value="F:ATP binding"/>
    <property type="evidence" value="ECO:0007669"/>
    <property type="project" value="InterPro"/>
</dbReference>
<dbReference type="PANTHER" id="PTHR33112">
    <property type="entry name" value="DOMAIN PROTEIN, PUTATIVE-RELATED"/>
    <property type="match status" value="1"/>
</dbReference>
<dbReference type="Pfam" id="PF00069">
    <property type="entry name" value="Pkinase"/>
    <property type="match status" value="1"/>
</dbReference>
<dbReference type="InterPro" id="IPR000719">
    <property type="entry name" value="Prot_kinase_dom"/>
</dbReference>
<dbReference type="SMART" id="SM00220">
    <property type="entry name" value="S_TKc"/>
    <property type="match status" value="1"/>
</dbReference>
<proteinExistence type="predicted"/>
<dbReference type="CDD" id="cd00180">
    <property type="entry name" value="PKc"/>
    <property type="match status" value="1"/>
</dbReference>
<comment type="caution">
    <text evidence="3">The sequence shown here is derived from an EMBL/GenBank/DDBJ whole genome shotgun (WGS) entry which is preliminary data.</text>
</comment>
<dbReference type="Pfam" id="PF06985">
    <property type="entry name" value="HET"/>
    <property type="match status" value="1"/>
</dbReference>
<feature type="domain" description="Protein kinase" evidence="2">
    <location>
        <begin position="190"/>
        <end position="545"/>
    </location>
</feature>
<name>A0A8K0VS38_9PLEO</name>
<keyword evidence="4" id="KW-1185">Reference proteome</keyword>
<sequence>MVEAALEDSIVHRTKTSAFSKRRFLPQDALDELLVEDRIWHELNENHIIDGGELTRYIKQHARKIFATLVSCGLVEKARTLRQHGITDDYLPVALDSNTIISLNGFPKDDKALAWFQSWRKKPRATAGTNPFSKVSPRESGKPELHGQTEPTLDTTQIRLFCEKQWLVLAKVFSREQVIEDLHPDCPLPLLTYEKSGGGGFSTLHYATIEPSHQLGIIDGTRLAIKELIDEKAAAENAYDIEVDALDLARKLNHDFMVKFVAGFQQNSKRYLMFQWVDGGNLREFWENHTWCRDATTIHWALKQMMGLVDALHQWHNYYKDSQKKYCRHGDLKPENIVRAITENTPGSFQIADLGLAKIHTLPTNLRKTDSGGFSGTSRYQSPEVRQSITGAISRAYDMWSIGCILLEFLIWLLYGRDELNRFNDSFKDSFFVFDDGFCLHPCVQQWIDHINSTSLTEQGHCISPALRQLFRVIRDRLLIEDQTIQAEQQDSTEYDFQFQLTEAIDMDGVVESRPSAPRAKIEELHNELSNILLREDPQYYHDFIAENDGLKIQGPKKSPTFLAPATSIPSTHNRSTSTASASSIKTLIIGDPKNPYATPTALDVWTTHSDNRFAKEVFSSLIRREFDEVRPNNTKASRLCARCSNADSGLLSRGYSVDFDYLARSRFICTVCDILYMKQSIPEIATKATTFFRKGNALCTTSGDTTMPILSMVVGPGSNVPYGDVPKGFPILPKAESNIQIKLFREWIKDCDAHHECKPDVAGFMPTRLIDLKGGSSSKALRLDCSKDRKDTQYIALTHRWGAAEDYKRFCLWSDNLEQWQSYINLEKLPLTFQHAAKITRRLDIRYLWIDSMCIVQNDPADVRKEISTMEDVFSSAYLTLSATRSAGIDDGFLQPRAERSCYSVDVPFESGGVAGSSKIHLCGPIDDFKRDVEQSELSKRGWVFQERALSRRIIHFTETQTYWECGKGIRCESLTKLINQRTSFMSDPEFPKSMLKHYKGMRILFFENIYSDYSQLRFSDDTDRSIGIAGIETRLARVYDARAKFGILHDPQDRSYLRRSLLWQNAEASKPLKPIEYPESNRIPSWSWMAVMGRITYMSIPFDSVEWSEDVKAPFNPAEHEINRWPNQQGYRLAANARNFSEQDGDHVVMDRPLDRANTGLLKCVVFGTEKAEEPIDLERHYTLLITPLGPTNLYTRIGVATFERDKSWAWMDVDPVYIL</sequence>
<dbReference type="PROSITE" id="PS50011">
    <property type="entry name" value="PROTEIN_KINASE_DOM"/>
    <property type="match status" value="1"/>
</dbReference>
<dbReference type="InterPro" id="IPR010730">
    <property type="entry name" value="HET"/>
</dbReference>
<dbReference type="SUPFAM" id="SSF56112">
    <property type="entry name" value="Protein kinase-like (PK-like)"/>
    <property type="match status" value="1"/>
</dbReference>
<reference evidence="3" key="1">
    <citation type="journal article" date="2021" name="Nat. Commun.">
        <title>Genetic determinants of endophytism in the Arabidopsis root mycobiome.</title>
        <authorList>
            <person name="Mesny F."/>
            <person name="Miyauchi S."/>
            <person name="Thiergart T."/>
            <person name="Pickel B."/>
            <person name="Atanasova L."/>
            <person name="Karlsson M."/>
            <person name="Huettel B."/>
            <person name="Barry K.W."/>
            <person name="Haridas S."/>
            <person name="Chen C."/>
            <person name="Bauer D."/>
            <person name="Andreopoulos W."/>
            <person name="Pangilinan J."/>
            <person name="LaButti K."/>
            <person name="Riley R."/>
            <person name="Lipzen A."/>
            <person name="Clum A."/>
            <person name="Drula E."/>
            <person name="Henrissat B."/>
            <person name="Kohler A."/>
            <person name="Grigoriev I.V."/>
            <person name="Martin F.M."/>
            <person name="Hacquard S."/>
        </authorList>
    </citation>
    <scope>NUCLEOTIDE SEQUENCE</scope>
    <source>
        <strain evidence="3">MPI-SDFR-AT-0120</strain>
    </source>
</reference>
<evidence type="ECO:0000256" key="1">
    <source>
        <dbReference type="SAM" id="MobiDB-lite"/>
    </source>
</evidence>
<dbReference type="GO" id="GO:0004672">
    <property type="term" value="F:protein kinase activity"/>
    <property type="evidence" value="ECO:0007669"/>
    <property type="project" value="InterPro"/>
</dbReference>
<dbReference type="Proteomes" id="UP000813461">
    <property type="component" value="Unassembled WGS sequence"/>
</dbReference>
<dbReference type="PANTHER" id="PTHR33112:SF10">
    <property type="entry name" value="TOL"/>
    <property type="match status" value="1"/>
</dbReference>
<dbReference type="EMBL" id="JAGMVJ010000034">
    <property type="protein sequence ID" value="KAH7067808.1"/>
    <property type="molecule type" value="Genomic_DNA"/>
</dbReference>
<protein>
    <recommendedName>
        <fullName evidence="2">Protein kinase domain-containing protein</fullName>
    </recommendedName>
</protein>
<evidence type="ECO:0000313" key="3">
    <source>
        <dbReference type="EMBL" id="KAH7067808.1"/>
    </source>
</evidence>